<feature type="transmembrane region" description="Helical" evidence="4">
    <location>
        <begin position="7"/>
        <end position="28"/>
    </location>
</feature>
<comment type="caution">
    <text evidence="7">The sequence shown here is derived from an EMBL/GenBank/DDBJ whole genome shotgun (WGS) entry which is preliminary data.</text>
</comment>
<dbReference type="RefSeq" id="WP_122825301.1">
    <property type="nucleotide sequence ID" value="NZ_CP033325.1"/>
</dbReference>
<feature type="transmembrane region" description="Helical" evidence="4">
    <location>
        <begin position="138"/>
        <end position="158"/>
    </location>
</feature>
<dbReference type="Gene3D" id="3.30.565.10">
    <property type="entry name" value="Histidine kinase-like ATPase, C-terminal domain"/>
    <property type="match status" value="1"/>
</dbReference>
<dbReference type="Gene3D" id="1.20.5.1930">
    <property type="match status" value="1"/>
</dbReference>
<dbReference type="InterPro" id="IPR011712">
    <property type="entry name" value="Sig_transdc_His_kin_sub3_dim/P"/>
</dbReference>
<feature type="transmembrane region" description="Helical" evidence="4">
    <location>
        <begin position="112"/>
        <end position="132"/>
    </location>
</feature>
<dbReference type="Proteomes" id="UP001595955">
    <property type="component" value="Unassembled WGS sequence"/>
</dbReference>
<evidence type="ECO:0000256" key="2">
    <source>
        <dbReference type="ARBA" id="ARBA00022777"/>
    </source>
</evidence>
<feature type="domain" description="Histidine kinase/HSP90-like ATPase" evidence="5">
    <location>
        <begin position="290"/>
        <end position="372"/>
    </location>
</feature>
<reference evidence="8" key="1">
    <citation type="journal article" date="2019" name="Int. J. Syst. Evol. Microbiol.">
        <title>The Global Catalogue of Microorganisms (GCM) 10K type strain sequencing project: providing services to taxonomists for standard genome sequencing and annotation.</title>
        <authorList>
            <consortium name="The Broad Institute Genomics Platform"/>
            <consortium name="The Broad Institute Genome Sequencing Center for Infectious Disease"/>
            <person name="Wu L."/>
            <person name="Ma J."/>
        </authorList>
    </citation>
    <scope>NUCLEOTIDE SEQUENCE [LARGE SCALE GENOMIC DNA]</scope>
    <source>
        <strain evidence="8">JCM 3369</strain>
    </source>
</reference>
<dbReference type="GO" id="GO:0016301">
    <property type="term" value="F:kinase activity"/>
    <property type="evidence" value="ECO:0007669"/>
    <property type="project" value="UniProtKB-KW"/>
</dbReference>
<organism evidence="7 8">
    <name type="scientific">Georgenia faecalis</name>
    <dbReference type="NCBI Taxonomy" id="2483799"/>
    <lineage>
        <taxon>Bacteria</taxon>
        <taxon>Bacillati</taxon>
        <taxon>Actinomycetota</taxon>
        <taxon>Actinomycetes</taxon>
        <taxon>Micrococcales</taxon>
        <taxon>Bogoriellaceae</taxon>
        <taxon>Georgenia</taxon>
    </lineage>
</organism>
<keyword evidence="3" id="KW-0902">Two-component regulatory system</keyword>
<evidence type="ECO:0000313" key="8">
    <source>
        <dbReference type="Proteomes" id="UP001595955"/>
    </source>
</evidence>
<dbReference type="InterPro" id="IPR003594">
    <property type="entry name" value="HATPase_dom"/>
</dbReference>
<protein>
    <submittedName>
        <fullName evidence="7">Sensor histidine kinase</fullName>
    </submittedName>
</protein>
<keyword evidence="8" id="KW-1185">Reference proteome</keyword>
<evidence type="ECO:0000259" key="5">
    <source>
        <dbReference type="Pfam" id="PF02518"/>
    </source>
</evidence>
<dbReference type="PANTHER" id="PTHR24421:SF59">
    <property type="entry name" value="OXYGEN SENSOR HISTIDINE KINASE NREB"/>
    <property type="match status" value="1"/>
</dbReference>
<keyword evidence="4" id="KW-1133">Transmembrane helix</keyword>
<evidence type="ECO:0000313" key="7">
    <source>
        <dbReference type="EMBL" id="MFC4554753.1"/>
    </source>
</evidence>
<dbReference type="CDD" id="cd16917">
    <property type="entry name" value="HATPase_UhpB-NarQ-NarX-like"/>
    <property type="match status" value="1"/>
</dbReference>
<evidence type="ECO:0000259" key="6">
    <source>
        <dbReference type="Pfam" id="PF07730"/>
    </source>
</evidence>
<proteinExistence type="predicted"/>
<dbReference type="Pfam" id="PF02518">
    <property type="entry name" value="HATPase_c"/>
    <property type="match status" value="1"/>
</dbReference>
<keyword evidence="2 7" id="KW-0418">Kinase</keyword>
<keyword evidence="4" id="KW-0812">Transmembrane</keyword>
<dbReference type="InterPro" id="IPR050482">
    <property type="entry name" value="Sensor_HK_TwoCompSys"/>
</dbReference>
<name>A0ABV9D980_9MICO</name>
<dbReference type="EMBL" id="JBHSGF010000003">
    <property type="protein sequence ID" value="MFC4554753.1"/>
    <property type="molecule type" value="Genomic_DNA"/>
</dbReference>
<keyword evidence="1" id="KW-0808">Transferase</keyword>
<sequence>MAAKTDELLSAGAGLVATLVVGVGVVLSETGVGGDPTTVGLWWAAYGLYVAVFLVDSGLLRIRRPWPPGASMAVLLACGVAVWLLAPGLGWTPLLFVVTAASAAFDLSRTTLVLLIAVQTIALAVGGARAGWSTADTVPLTVAYVAFQAFAAVVVLGIRRESAARAAVAAAHAELRAATTLLAVSSRNAERLRIARDLHDVLGHQLTALALELEVASHHATGEALEHVRRARDVAKGLLSDVRDTVGELRDAPVGLEPTLREVVEGVPGLDVALVVDERAPVDEARRIVVLRCVQEALTNTMRHASATRLEVELVSDEDGLVLRAHDDGVGVRRVEPGNGLTGMSERIEELGGELTLESAPGRGFTVTARVPA</sequence>
<evidence type="ECO:0000256" key="4">
    <source>
        <dbReference type="SAM" id="Phobius"/>
    </source>
</evidence>
<evidence type="ECO:0000256" key="1">
    <source>
        <dbReference type="ARBA" id="ARBA00022679"/>
    </source>
</evidence>
<dbReference type="Pfam" id="PF07730">
    <property type="entry name" value="HisKA_3"/>
    <property type="match status" value="1"/>
</dbReference>
<evidence type="ECO:0000256" key="3">
    <source>
        <dbReference type="ARBA" id="ARBA00023012"/>
    </source>
</evidence>
<dbReference type="InterPro" id="IPR036890">
    <property type="entry name" value="HATPase_C_sf"/>
</dbReference>
<keyword evidence="4" id="KW-0472">Membrane</keyword>
<accession>A0ABV9D980</accession>
<gene>
    <name evidence="7" type="ORF">ACFO3F_05785</name>
</gene>
<feature type="domain" description="Signal transduction histidine kinase subgroup 3 dimerisation and phosphoacceptor" evidence="6">
    <location>
        <begin position="190"/>
        <end position="251"/>
    </location>
</feature>
<dbReference type="SUPFAM" id="SSF55874">
    <property type="entry name" value="ATPase domain of HSP90 chaperone/DNA topoisomerase II/histidine kinase"/>
    <property type="match status" value="1"/>
</dbReference>
<feature type="transmembrane region" description="Helical" evidence="4">
    <location>
        <begin position="40"/>
        <end position="59"/>
    </location>
</feature>
<feature type="transmembrane region" description="Helical" evidence="4">
    <location>
        <begin position="66"/>
        <end position="85"/>
    </location>
</feature>
<dbReference type="PANTHER" id="PTHR24421">
    <property type="entry name" value="NITRATE/NITRITE SENSOR PROTEIN NARX-RELATED"/>
    <property type="match status" value="1"/>
</dbReference>